<protein>
    <submittedName>
        <fullName evidence="1">Uncharacterized protein</fullName>
    </submittedName>
</protein>
<evidence type="ECO:0000313" key="2">
    <source>
        <dbReference type="Proteomes" id="UP000422572"/>
    </source>
</evidence>
<name>A0A6I6FM19_9ACTN</name>
<dbReference type="RefSeq" id="WP_156696365.1">
    <property type="nucleotide sequence ID" value="NZ_CP034279.1"/>
</dbReference>
<dbReference type="AlphaFoldDB" id="A0A6I6FM19"/>
<reference evidence="1 2" key="1">
    <citation type="submission" date="2018-12" db="EMBL/GenBank/DDBJ databases">
        <title>Complete genome sequence of Streptomyces ficellus NRRL8067, the producer of ficellomycin, feldamycin and nojirimycin.</title>
        <authorList>
            <person name="Zhang H."/>
            <person name="Yue R."/>
            <person name="Liu Y."/>
            <person name="Li M."/>
            <person name="Mu H."/>
            <person name="Zhang J."/>
        </authorList>
    </citation>
    <scope>NUCLEOTIDE SEQUENCE [LARGE SCALE GENOMIC DNA]</scope>
    <source>
        <strain evidence="1 2">NRRL 8067</strain>
    </source>
</reference>
<proteinExistence type="predicted"/>
<dbReference type="OrthoDB" id="4205600at2"/>
<organism evidence="1 2">
    <name type="scientific">Streptomyces ficellus</name>
    <dbReference type="NCBI Taxonomy" id="1977088"/>
    <lineage>
        <taxon>Bacteria</taxon>
        <taxon>Bacillati</taxon>
        <taxon>Actinomycetota</taxon>
        <taxon>Actinomycetes</taxon>
        <taxon>Kitasatosporales</taxon>
        <taxon>Streptomycetaceae</taxon>
        <taxon>Streptomyces</taxon>
    </lineage>
</organism>
<dbReference type="KEGG" id="sfic:EIZ62_12755"/>
<dbReference type="Pfam" id="PF19760">
    <property type="entry name" value="DUF6247"/>
    <property type="match status" value="1"/>
</dbReference>
<dbReference type="EMBL" id="CP034279">
    <property type="protein sequence ID" value="QGV82627.1"/>
    <property type="molecule type" value="Genomic_DNA"/>
</dbReference>
<gene>
    <name evidence="1" type="ORF">EIZ62_12755</name>
</gene>
<sequence length="117" mass="12719">MTAGPPEQPLIPQPPPTVTALRQAVAQITPAALPAFTRELDQAADQARLGSDLAPLRRFTAHWAVHVQIHRRPAVSARLRALEEVVETGDAEEVRRAAAEVGRILDEARAALSRNPR</sequence>
<dbReference type="InterPro" id="IPR046214">
    <property type="entry name" value="DUF6247"/>
</dbReference>
<keyword evidence="2" id="KW-1185">Reference proteome</keyword>
<evidence type="ECO:0000313" key="1">
    <source>
        <dbReference type="EMBL" id="QGV82627.1"/>
    </source>
</evidence>
<dbReference type="Proteomes" id="UP000422572">
    <property type="component" value="Chromosome"/>
</dbReference>
<accession>A0A6I6FM19</accession>